<dbReference type="AlphaFoldDB" id="A0A2U3DV33"/>
<feature type="region of interest" description="Disordered" evidence="1">
    <location>
        <begin position="28"/>
        <end position="50"/>
    </location>
</feature>
<dbReference type="EMBL" id="LCWV01000027">
    <property type="protein sequence ID" value="PWI66084.1"/>
    <property type="molecule type" value="Genomic_DNA"/>
</dbReference>
<gene>
    <name evidence="2" type="ORF">PCL_05302</name>
</gene>
<evidence type="ECO:0000313" key="2">
    <source>
        <dbReference type="EMBL" id="PWI66084.1"/>
    </source>
</evidence>
<reference evidence="2 3" key="1">
    <citation type="journal article" date="2016" name="Front. Microbiol.">
        <title>Genome and transcriptome sequences reveal the specific parasitism of the nematophagous Purpureocillium lilacinum 36-1.</title>
        <authorList>
            <person name="Xie J."/>
            <person name="Li S."/>
            <person name="Mo C."/>
            <person name="Xiao X."/>
            <person name="Peng D."/>
            <person name="Wang G."/>
            <person name="Xiao Y."/>
        </authorList>
    </citation>
    <scope>NUCLEOTIDE SEQUENCE [LARGE SCALE GENOMIC DNA]</scope>
    <source>
        <strain evidence="2 3">36-1</strain>
    </source>
</reference>
<dbReference type="Proteomes" id="UP000245956">
    <property type="component" value="Unassembled WGS sequence"/>
</dbReference>
<protein>
    <submittedName>
        <fullName evidence="2">Uncharacterized protein</fullName>
    </submittedName>
</protein>
<organism evidence="2 3">
    <name type="scientific">Purpureocillium lilacinum</name>
    <name type="common">Paecilomyces lilacinus</name>
    <dbReference type="NCBI Taxonomy" id="33203"/>
    <lineage>
        <taxon>Eukaryota</taxon>
        <taxon>Fungi</taxon>
        <taxon>Dikarya</taxon>
        <taxon>Ascomycota</taxon>
        <taxon>Pezizomycotina</taxon>
        <taxon>Sordariomycetes</taxon>
        <taxon>Hypocreomycetidae</taxon>
        <taxon>Hypocreales</taxon>
        <taxon>Ophiocordycipitaceae</taxon>
        <taxon>Purpureocillium</taxon>
    </lineage>
</organism>
<name>A0A2U3DV33_PURLI</name>
<evidence type="ECO:0000313" key="3">
    <source>
        <dbReference type="Proteomes" id="UP000245956"/>
    </source>
</evidence>
<proteinExistence type="predicted"/>
<comment type="caution">
    <text evidence="2">The sequence shown here is derived from an EMBL/GenBank/DDBJ whole genome shotgun (WGS) entry which is preliminary data.</text>
</comment>
<sequence length="450" mass="48789">MTQRTVAVPDSRSGRVAVVHLQGSSVVMPRSGPSTVDAGPRARSPIAPCGTRPMRVAGNVSAISWRRSSRIQAFGRGILARMATFALPLGNLGCVLAAQGHSATSALQPPPLHGNPESPDVHQSQGKVPELISQESVEGASGAWGRLGGRQFRDGTLRLVTVSADIAVVMTVRSSTQPPLFETNRLSIPLKDLAEHHYVTPAGAGVAVSRRDSVSYHSRSGALEWIFRHDPWDDIGSGAWKYPGDRCILLESETGKVIDGKLLPSCSADYTLDGPLPQFSNFVLTAAQGQDDAYSWKVDVVDGCLHLIELASGMERVTGVQHNRILVQDLGGRWLQVRGVAPDGTMRIKSEMTFDESDVKSEDMSSEEDEEELFLNGNSGFVDDSHVIAAVAEEWCSEEADHFLLDAENLTIRSRIQYPFPVRSDPIALTDGTWVTIAGENVCRWRITQS</sequence>
<evidence type="ECO:0000256" key="1">
    <source>
        <dbReference type="SAM" id="MobiDB-lite"/>
    </source>
</evidence>
<feature type="region of interest" description="Disordered" evidence="1">
    <location>
        <begin position="105"/>
        <end position="126"/>
    </location>
</feature>
<accession>A0A2U3DV33</accession>